<evidence type="ECO:0000313" key="1">
    <source>
        <dbReference type="EMBL" id="KAI3775682.1"/>
    </source>
</evidence>
<dbReference type="Proteomes" id="UP001056120">
    <property type="component" value="Linkage Group LG15"/>
</dbReference>
<protein>
    <submittedName>
        <fullName evidence="1">Uncharacterized protein</fullName>
    </submittedName>
</protein>
<keyword evidence="2" id="KW-1185">Reference proteome</keyword>
<accession>A0ACB9FWS0</accession>
<gene>
    <name evidence="1" type="ORF">L1987_45431</name>
</gene>
<name>A0ACB9FWS0_9ASTR</name>
<organism evidence="1 2">
    <name type="scientific">Smallanthus sonchifolius</name>
    <dbReference type="NCBI Taxonomy" id="185202"/>
    <lineage>
        <taxon>Eukaryota</taxon>
        <taxon>Viridiplantae</taxon>
        <taxon>Streptophyta</taxon>
        <taxon>Embryophyta</taxon>
        <taxon>Tracheophyta</taxon>
        <taxon>Spermatophyta</taxon>
        <taxon>Magnoliopsida</taxon>
        <taxon>eudicotyledons</taxon>
        <taxon>Gunneridae</taxon>
        <taxon>Pentapetalae</taxon>
        <taxon>asterids</taxon>
        <taxon>campanulids</taxon>
        <taxon>Asterales</taxon>
        <taxon>Asteraceae</taxon>
        <taxon>Asteroideae</taxon>
        <taxon>Heliantheae alliance</taxon>
        <taxon>Millerieae</taxon>
        <taxon>Smallanthus</taxon>
    </lineage>
</organism>
<sequence>MGKKAQSLWISSRISGMIVVVFIITATQVTSQSGDKNNTLLRKYCRIYQSANGESYLSNLNTTFSSLRRQLFDPQAYYAFARNTNNGEFVYAFALCREYLSTSQCLACFDLAVNETKSCGFADGGNVIYDDCSISFDLHFDIITFFDI</sequence>
<reference evidence="1 2" key="2">
    <citation type="journal article" date="2022" name="Mol. Ecol. Resour.">
        <title>The genomes of chicory, endive, great burdock and yacon provide insights into Asteraceae paleo-polyploidization history and plant inulin production.</title>
        <authorList>
            <person name="Fan W."/>
            <person name="Wang S."/>
            <person name="Wang H."/>
            <person name="Wang A."/>
            <person name="Jiang F."/>
            <person name="Liu H."/>
            <person name="Zhao H."/>
            <person name="Xu D."/>
            <person name="Zhang Y."/>
        </authorList>
    </citation>
    <scope>NUCLEOTIDE SEQUENCE [LARGE SCALE GENOMIC DNA]</scope>
    <source>
        <strain evidence="2">cv. Yunnan</strain>
        <tissue evidence="1">Leaves</tissue>
    </source>
</reference>
<evidence type="ECO:0000313" key="2">
    <source>
        <dbReference type="Proteomes" id="UP001056120"/>
    </source>
</evidence>
<dbReference type="EMBL" id="CM042032">
    <property type="protein sequence ID" value="KAI3775682.1"/>
    <property type="molecule type" value="Genomic_DNA"/>
</dbReference>
<comment type="caution">
    <text evidence="1">The sequence shown here is derived from an EMBL/GenBank/DDBJ whole genome shotgun (WGS) entry which is preliminary data.</text>
</comment>
<reference evidence="2" key="1">
    <citation type="journal article" date="2022" name="Mol. Ecol. Resour.">
        <title>The genomes of chicory, endive, great burdock and yacon provide insights into Asteraceae palaeo-polyploidization history and plant inulin production.</title>
        <authorList>
            <person name="Fan W."/>
            <person name="Wang S."/>
            <person name="Wang H."/>
            <person name="Wang A."/>
            <person name="Jiang F."/>
            <person name="Liu H."/>
            <person name="Zhao H."/>
            <person name="Xu D."/>
            <person name="Zhang Y."/>
        </authorList>
    </citation>
    <scope>NUCLEOTIDE SEQUENCE [LARGE SCALE GENOMIC DNA]</scope>
    <source>
        <strain evidence="2">cv. Yunnan</strain>
    </source>
</reference>
<proteinExistence type="predicted"/>